<evidence type="ECO:0000256" key="12">
    <source>
        <dbReference type="ARBA" id="ARBA00022842"/>
    </source>
</evidence>
<evidence type="ECO:0000313" key="18">
    <source>
        <dbReference type="Proteomes" id="UP000509367"/>
    </source>
</evidence>
<evidence type="ECO:0000259" key="16">
    <source>
        <dbReference type="Pfam" id="PF00156"/>
    </source>
</evidence>
<dbReference type="GO" id="GO:0004422">
    <property type="term" value="F:hypoxanthine phosphoribosyltransferase activity"/>
    <property type="evidence" value="ECO:0007669"/>
    <property type="project" value="InterPro"/>
</dbReference>
<evidence type="ECO:0000313" key="17">
    <source>
        <dbReference type="EMBL" id="QKV20125.1"/>
    </source>
</evidence>
<dbReference type="UniPathway" id="UPA00591">
    <property type="reaction ID" value="UER00648"/>
</dbReference>
<dbReference type="CDD" id="cd06223">
    <property type="entry name" value="PRTases_typeI"/>
    <property type="match status" value="1"/>
</dbReference>
<evidence type="ECO:0000256" key="2">
    <source>
        <dbReference type="ARBA" id="ARBA00004496"/>
    </source>
</evidence>
<dbReference type="GO" id="GO:0006178">
    <property type="term" value="P:guanine salvage"/>
    <property type="evidence" value="ECO:0007669"/>
    <property type="project" value="TreeGrafter"/>
</dbReference>
<evidence type="ECO:0000256" key="4">
    <source>
        <dbReference type="ARBA" id="ARBA00008391"/>
    </source>
</evidence>
<dbReference type="Proteomes" id="UP000509367">
    <property type="component" value="Chromosome"/>
</dbReference>
<comment type="pathway">
    <text evidence="3 15">Purine metabolism; IMP biosynthesis via salvage pathway; IMP from hypoxanthine: step 1/1.</text>
</comment>
<feature type="domain" description="Phosphoribosyltransferase" evidence="16">
    <location>
        <begin position="18"/>
        <end position="164"/>
    </location>
</feature>
<evidence type="ECO:0000256" key="11">
    <source>
        <dbReference type="ARBA" id="ARBA00022741"/>
    </source>
</evidence>
<evidence type="ECO:0000256" key="9">
    <source>
        <dbReference type="ARBA" id="ARBA00022723"/>
    </source>
</evidence>
<keyword evidence="7 15" id="KW-0328">Glycosyltransferase</keyword>
<evidence type="ECO:0000256" key="1">
    <source>
        <dbReference type="ARBA" id="ARBA00001946"/>
    </source>
</evidence>
<dbReference type="GO" id="GO:0032264">
    <property type="term" value="P:IMP salvage"/>
    <property type="evidence" value="ECO:0007669"/>
    <property type="project" value="UniProtKB-UniPathway"/>
</dbReference>
<evidence type="ECO:0000256" key="13">
    <source>
        <dbReference type="ARBA" id="ARBA00048811"/>
    </source>
</evidence>
<dbReference type="PANTHER" id="PTHR43340:SF1">
    <property type="entry name" value="HYPOXANTHINE PHOSPHORIBOSYLTRANSFERASE"/>
    <property type="match status" value="1"/>
</dbReference>
<keyword evidence="8 15" id="KW-0808">Transferase</keyword>
<keyword evidence="12 15" id="KW-0460">Magnesium</keyword>
<keyword evidence="18" id="KW-1185">Reference proteome</keyword>
<evidence type="ECO:0000256" key="3">
    <source>
        <dbReference type="ARBA" id="ARBA00004669"/>
    </source>
</evidence>
<keyword evidence="10 15" id="KW-0660">Purine salvage</keyword>
<dbReference type="Gene3D" id="3.40.50.2020">
    <property type="match status" value="1"/>
</dbReference>
<keyword evidence="6 15" id="KW-0963">Cytoplasm</keyword>
<evidence type="ECO:0000256" key="14">
    <source>
        <dbReference type="ARBA" id="ARBA00049402"/>
    </source>
</evidence>
<accession>A0A6N1VK16</accession>
<dbReference type="GO" id="GO:0005829">
    <property type="term" value="C:cytosol"/>
    <property type="evidence" value="ECO:0007669"/>
    <property type="project" value="TreeGrafter"/>
</dbReference>
<dbReference type="RefSeq" id="WP_175278016.1">
    <property type="nucleotide sequence ID" value="NZ_CP054836.1"/>
</dbReference>
<evidence type="ECO:0000256" key="8">
    <source>
        <dbReference type="ARBA" id="ARBA00022679"/>
    </source>
</evidence>
<dbReference type="InterPro" id="IPR005904">
    <property type="entry name" value="Hxn_phspho_trans"/>
</dbReference>
<name>A0A6N1VK16_9HYPH</name>
<protein>
    <recommendedName>
        <fullName evidence="5 15">Hypoxanthine phosphoribosyltransferase</fullName>
        <ecNumber evidence="5 15">2.4.2.8</ecNumber>
    </recommendedName>
</protein>
<reference evidence="17 18" key="1">
    <citation type="submission" date="2020-06" db="EMBL/GenBank/DDBJ databases">
        <title>Oricola thermophila sp. nov. isolated from a tidal sediments.</title>
        <authorList>
            <person name="Kwon K.K."/>
            <person name="Yang S.-H."/>
            <person name="Park M.-J."/>
        </authorList>
    </citation>
    <scope>NUCLEOTIDE SEQUENCE [LARGE SCALE GENOMIC DNA]</scope>
    <source>
        <strain evidence="17 18">MEBiC13590</strain>
    </source>
</reference>
<dbReference type="InterPro" id="IPR029057">
    <property type="entry name" value="PRTase-like"/>
</dbReference>
<dbReference type="InterPro" id="IPR050408">
    <property type="entry name" value="HGPRT"/>
</dbReference>
<dbReference type="GO" id="GO:0000166">
    <property type="term" value="F:nucleotide binding"/>
    <property type="evidence" value="ECO:0007669"/>
    <property type="project" value="UniProtKB-KW"/>
</dbReference>
<dbReference type="InterPro" id="IPR000836">
    <property type="entry name" value="PRTase_dom"/>
</dbReference>
<comment type="catalytic activity">
    <reaction evidence="14">
        <text>IMP + diphosphate = hypoxanthine + 5-phospho-alpha-D-ribose 1-diphosphate</text>
        <dbReference type="Rhea" id="RHEA:17973"/>
        <dbReference type="ChEBI" id="CHEBI:17368"/>
        <dbReference type="ChEBI" id="CHEBI:33019"/>
        <dbReference type="ChEBI" id="CHEBI:58017"/>
        <dbReference type="ChEBI" id="CHEBI:58053"/>
        <dbReference type="EC" id="2.4.2.8"/>
    </reaction>
    <physiologicalReaction direction="right-to-left" evidence="14">
        <dbReference type="Rhea" id="RHEA:17975"/>
    </physiologicalReaction>
</comment>
<dbReference type="SUPFAM" id="SSF53271">
    <property type="entry name" value="PRTase-like"/>
    <property type="match status" value="1"/>
</dbReference>
<comment type="subcellular location">
    <subcellularLocation>
        <location evidence="2 15">Cytoplasm</location>
    </subcellularLocation>
</comment>
<dbReference type="GO" id="GO:0046100">
    <property type="term" value="P:hypoxanthine metabolic process"/>
    <property type="evidence" value="ECO:0007669"/>
    <property type="project" value="TreeGrafter"/>
</dbReference>
<evidence type="ECO:0000256" key="10">
    <source>
        <dbReference type="ARBA" id="ARBA00022726"/>
    </source>
</evidence>
<dbReference type="KEGG" id="orm:HTY61_17565"/>
<dbReference type="PANTHER" id="PTHR43340">
    <property type="entry name" value="HYPOXANTHINE-GUANINE PHOSPHORIBOSYLTRANSFERASE"/>
    <property type="match status" value="1"/>
</dbReference>
<comment type="similarity">
    <text evidence="4 15">Belongs to the purine/pyrimidine phosphoribosyltransferase family.</text>
</comment>
<sequence>MPVVRGKRLEVLYSASTIAARNLELAKEIAARDYTDLLVISVLKGSFIFSADLVRAMHDAGLEPDVEFIMLSTYGAGTEPGAVKILRDVDSDVAGRDVLLVDDILESGRTLTFARDLMLERGARSVGVCVLLDKSMRRQADTPLQADFTGFECPDHFVVGYGMDVGHAFRELPFVGIVAGDA</sequence>
<dbReference type="GO" id="GO:0032263">
    <property type="term" value="P:GMP salvage"/>
    <property type="evidence" value="ECO:0007669"/>
    <property type="project" value="TreeGrafter"/>
</dbReference>
<keyword evidence="9 15" id="KW-0479">Metal-binding</keyword>
<evidence type="ECO:0000256" key="5">
    <source>
        <dbReference type="ARBA" id="ARBA00011895"/>
    </source>
</evidence>
<organism evidence="17 18">
    <name type="scientific">Oricola thermophila</name>
    <dbReference type="NCBI Taxonomy" id="2742145"/>
    <lineage>
        <taxon>Bacteria</taxon>
        <taxon>Pseudomonadati</taxon>
        <taxon>Pseudomonadota</taxon>
        <taxon>Alphaproteobacteria</taxon>
        <taxon>Hyphomicrobiales</taxon>
        <taxon>Ahrensiaceae</taxon>
        <taxon>Oricola</taxon>
    </lineage>
</organism>
<dbReference type="EC" id="2.4.2.8" evidence="5 15"/>
<dbReference type="GO" id="GO:0006166">
    <property type="term" value="P:purine ribonucleoside salvage"/>
    <property type="evidence" value="ECO:0007669"/>
    <property type="project" value="UniProtKB-KW"/>
</dbReference>
<dbReference type="EMBL" id="CP054836">
    <property type="protein sequence ID" value="QKV20125.1"/>
    <property type="molecule type" value="Genomic_DNA"/>
</dbReference>
<comment type="catalytic activity">
    <reaction evidence="13">
        <text>GMP + diphosphate = guanine + 5-phospho-alpha-D-ribose 1-diphosphate</text>
        <dbReference type="Rhea" id="RHEA:25424"/>
        <dbReference type="ChEBI" id="CHEBI:16235"/>
        <dbReference type="ChEBI" id="CHEBI:33019"/>
        <dbReference type="ChEBI" id="CHEBI:58017"/>
        <dbReference type="ChEBI" id="CHEBI:58115"/>
        <dbReference type="EC" id="2.4.2.8"/>
    </reaction>
    <physiologicalReaction direction="right-to-left" evidence="13">
        <dbReference type="Rhea" id="RHEA:25426"/>
    </physiologicalReaction>
</comment>
<evidence type="ECO:0000256" key="6">
    <source>
        <dbReference type="ARBA" id="ARBA00022490"/>
    </source>
</evidence>
<evidence type="ECO:0000256" key="15">
    <source>
        <dbReference type="RuleBase" id="RU364099"/>
    </source>
</evidence>
<gene>
    <name evidence="17" type="primary">hpt</name>
    <name evidence="17" type="ORF">HTY61_17565</name>
</gene>
<comment type="cofactor">
    <cofactor evidence="1 15">
        <name>Mg(2+)</name>
        <dbReference type="ChEBI" id="CHEBI:18420"/>
    </cofactor>
</comment>
<dbReference type="AlphaFoldDB" id="A0A6N1VK16"/>
<proteinExistence type="inferred from homology"/>
<evidence type="ECO:0000256" key="7">
    <source>
        <dbReference type="ARBA" id="ARBA00022676"/>
    </source>
</evidence>
<dbReference type="GO" id="GO:0000287">
    <property type="term" value="F:magnesium ion binding"/>
    <property type="evidence" value="ECO:0007669"/>
    <property type="project" value="TreeGrafter"/>
</dbReference>
<keyword evidence="11 15" id="KW-0547">Nucleotide-binding</keyword>
<dbReference type="NCBIfam" id="TIGR01203">
    <property type="entry name" value="HGPRTase"/>
    <property type="match status" value="1"/>
</dbReference>
<dbReference type="Pfam" id="PF00156">
    <property type="entry name" value="Pribosyltran"/>
    <property type="match status" value="1"/>
</dbReference>